<dbReference type="PANTHER" id="PTHR13871:SF96">
    <property type="entry name" value="THIOREDOXIN DOMAIN-CONTAINING PROTEIN"/>
    <property type="match status" value="1"/>
</dbReference>
<dbReference type="SUPFAM" id="SSF52833">
    <property type="entry name" value="Thioredoxin-like"/>
    <property type="match status" value="1"/>
</dbReference>
<keyword evidence="2" id="KW-0677">Repeat</keyword>
<evidence type="ECO:0000256" key="3">
    <source>
        <dbReference type="ARBA" id="ARBA00023002"/>
    </source>
</evidence>
<evidence type="ECO:0000256" key="4">
    <source>
        <dbReference type="ARBA" id="ARBA00023027"/>
    </source>
</evidence>
<feature type="domain" description="Thioredoxin" evidence="8">
    <location>
        <begin position="45"/>
        <end position="182"/>
    </location>
</feature>
<dbReference type="OMA" id="NLPSFMI"/>
<dbReference type="PROSITE" id="PS51352">
    <property type="entry name" value="THIOREDOXIN_2"/>
    <property type="match status" value="1"/>
</dbReference>
<dbReference type="EMBL" id="CDMY01000907">
    <property type="protein sequence ID" value="CEM36735.1"/>
    <property type="molecule type" value="Genomic_DNA"/>
</dbReference>
<dbReference type="PhylomeDB" id="A0A0G4H035"/>
<dbReference type="InParanoid" id="A0A0G4H035"/>
<dbReference type="InterPro" id="IPR036249">
    <property type="entry name" value="Thioredoxin-like_sf"/>
</dbReference>
<dbReference type="STRING" id="1169540.A0A0G4H035"/>
<evidence type="ECO:0000256" key="1">
    <source>
        <dbReference type="ARBA" id="ARBA00012612"/>
    </source>
</evidence>
<dbReference type="InterPro" id="IPR012336">
    <property type="entry name" value="Thioredoxin-like_fold"/>
</dbReference>
<protein>
    <recommendedName>
        <fullName evidence="1">protein-disulfide reductase</fullName>
        <ecNumber evidence="1">1.8.1.8</ecNumber>
    </recommendedName>
</protein>
<organism evidence="9 10">
    <name type="scientific">Vitrella brassicaformis (strain CCMP3155)</name>
    <dbReference type="NCBI Taxonomy" id="1169540"/>
    <lineage>
        <taxon>Eukaryota</taxon>
        <taxon>Sar</taxon>
        <taxon>Alveolata</taxon>
        <taxon>Colpodellida</taxon>
        <taxon>Vitrellaceae</taxon>
        <taxon>Vitrella</taxon>
    </lineage>
</organism>
<dbReference type="EC" id="1.8.1.8" evidence="1"/>
<comment type="similarity">
    <text evidence="5">Belongs to the nucleoredoxin family.</text>
</comment>
<comment type="catalytic activity">
    <reaction evidence="7">
        <text>[protein]-dithiol + NADP(+) = [protein]-disulfide + NADPH + H(+)</text>
        <dbReference type="Rhea" id="RHEA:18753"/>
        <dbReference type="Rhea" id="RHEA-COMP:10593"/>
        <dbReference type="Rhea" id="RHEA-COMP:10594"/>
        <dbReference type="ChEBI" id="CHEBI:15378"/>
        <dbReference type="ChEBI" id="CHEBI:29950"/>
        <dbReference type="ChEBI" id="CHEBI:50058"/>
        <dbReference type="ChEBI" id="CHEBI:57783"/>
        <dbReference type="ChEBI" id="CHEBI:58349"/>
        <dbReference type="EC" id="1.8.1.8"/>
    </reaction>
</comment>
<name>A0A0G4H035_VITBC</name>
<dbReference type="Proteomes" id="UP000041254">
    <property type="component" value="Unassembled WGS sequence"/>
</dbReference>
<accession>A0A0G4H035</accession>
<dbReference type="AlphaFoldDB" id="A0A0G4H035"/>
<evidence type="ECO:0000256" key="2">
    <source>
        <dbReference type="ARBA" id="ARBA00022737"/>
    </source>
</evidence>
<dbReference type="Gene3D" id="3.40.30.10">
    <property type="entry name" value="Glutaredoxin"/>
    <property type="match status" value="1"/>
</dbReference>
<keyword evidence="4" id="KW-0520">NAD</keyword>
<dbReference type="InterPro" id="IPR052259">
    <property type="entry name" value="Nucleoredoxin-like"/>
</dbReference>
<reference evidence="9 10" key="1">
    <citation type="submission" date="2014-11" db="EMBL/GenBank/DDBJ databases">
        <authorList>
            <person name="Zhu J."/>
            <person name="Qi W."/>
            <person name="Song R."/>
        </authorList>
    </citation>
    <scope>NUCLEOTIDE SEQUENCE [LARGE SCALE GENOMIC DNA]</scope>
</reference>
<sequence length="196" mass="22194">MTFRWGDTATSGSDGLSRSSWWGTRVSRNQEKPADQTEPGLLLKFDPGTGKPSALATDTLNGKHVGLFFAAEWCIYCKGFLPFLLKVYRILQPKKIFEVVYVPCDRDPETFQRFASSMPWPTLPLENYGYLIKKYGINVLPTVVVVAPDDTIIHKNAVGMMRAPGGEENFETFLRRWKPTNGDGTSSNDRFFRLFK</sequence>
<dbReference type="PANTHER" id="PTHR13871">
    <property type="entry name" value="THIOREDOXIN"/>
    <property type="match status" value="1"/>
</dbReference>
<proteinExistence type="inferred from homology"/>
<dbReference type="Pfam" id="PF13905">
    <property type="entry name" value="Thioredoxin_8"/>
    <property type="match status" value="1"/>
</dbReference>
<comment type="catalytic activity">
    <reaction evidence="6">
        <text>[protein]-dithiol + NAD(+) = [protein]-disulfide + NADH + H(+)</text>
        <dbReference type="Rhea" id="RHEA:18749"/>
        <dbReference type="Rhea" id="RHEA-COMP:10593"/>
        <dbReference type="Rhea" id="RHEA-COMP:10594"/>
        <dbReference type="ChEBI" id="CHEBI:15378"/>
        <dbReference type="ChEBI" id="CHEBI:29950"/>
        <dbReference type="ChEBI" id="CHEBI:50058"/>
        <dbReference type="ChEBI" id="CHEBI:57540"/>
        <dbReference type="ChEBI" id="CHEBI:57945"/>
        <dbReference type="EC" id="1.8.1.8"/>
    </reaction>
</comment>
<evidence type="ECO:0000259" key="8">
    <source>
        <dbReference type="PROSITE" id="PS51352"/>
    </source>
</evidence>
<keyword evidence="10" id="KW-1185">Reference proteome</keyword>
<dbReference type="GO" id="GO:0047134">
    <property type="term" value="F:protein-disulfide reductase [NAD(P)H] activity"/>
    <property type="evidence" value="ECO:0007669"/>
    <property type="project" value="UniProtKB-EC"/>
</dbReference>
<gene>
    <name evidence="9" type="ORF">Vbra_10511</name>
</gene>
<evidence type="ECO:0000313" key="9">
    <source>
        <dbReference type="EMBL" id="CEM36735.1"/>
    </source>
</evidence>
<dbReference type="VEuPathDB" id="CryptoDB:Vbra_10511"/>
<dbReference type="InterPro" id="IPR013766">
    <property type="entry name" value="Thioredoxin_domain"/>
</dbReference>
<evidence type="ECO:0000256" key="6">
    <source>
        <dbReference type="ARBA" id="ARBA00047388"/>
    </source>
</evidence>
<evidence type="ECO:0000256" key="7">
    <source>
        <dbReference type="ARBA" id="ARBA00047804"/>
    </source>
</evidence>
<evidence type="ECO:0000313" key="10">
    <source>
        <dbReference type="Proteomes" id="UP000041254"/>
    </source>
</evidence>
<dbReference type="OrthoDB" id="331683at2759"/>
<evidence type="ECO:0000256" key="5">
    <source>
        <dbReference type="ARBA" id="ARBA00025782"/>
    </source>
</evidence>
<keyword evidence="3" id="KW-0560">Oxidoreductase</keyword>